<name>A0AAN9SLS0_PSOTE</name>
<protein>
    <submittedName>
        <fullName evidence="1">Uncharacterized protein</fullName>
    </submittedName>
</protein>
<comment type="caution">
    <text evidence="1">The sequence shown here is derived from an EMBL/GenBank/DDBJ whole genome shotgun (WGS) entry which is preliminary data.</text>
</comment>
<dbReference type="Proteomes" id="UP001386955">
    <property type="component" value="Unassembled WGS sequence"/>
</dbReference>
<proteinExistence type="predicted"/>
<evidence type="ECO:0000313" key="1">
    <source>
        <dbReference type="EMBL" id="KAK7399527.1"/>
    </source>
</evidence>
<keyword evidence="2" id="KW-1185">Reference proteome</keyword>
<gene>
    <name evidence="1" type="ORF">VNO78_10712</name>
</gene>
<sequence>MASRVGMQADVVGSASPEIAKWVVRPMLADPMKSTVPVNDRSPVNVMVNASKWVSLSLWPTFQELSLPPMRKRSQSNHYYSSQCLFNYYTICRILG</sequence>
<evidence type="ECO:0000313" key="2">
    <source>
        <dbReference type="Proteomes" id="UP001386955"/>
    </source>
</evidence>
<dbReference type="EMBL" id="JAYMYS010000003">
    <property type="protein sequence ID" value="KAK7399527.1"/>
    <property type="molecule type" value="Genomic_DNA"/>
</dbReference>
<dbReference type="AlphaFoldDB" id="A0AAN9SLS0"/>
<organism evidence="1 2">
    <name type="scientific">Psophocarpus tetragonolobus</name>
    <name type="common">Winged bean</name>
    <name type="synonym">Dolichos tetragonolobus</name>
    <dbReference type="NCBI Taxonomy" id="3891"/>
    <lineage>
        <taxon>Eukaryota</taxon>
        <taxon>Viridiplantae</taxon>
        <taxon>Streptophyta</taxon>
        <taxon>Embryophyta</taxon>
        <taxon>Tracheophyta</taxon>
        <taxon>Spermatophyta</taxon>
        <taxon>Magnoliopsida</taxon>
        <taxon>eudicotyledons</taxon>
        <taxon>Gunneridae</taxon>
        <taxon>Pentapetalae</taxon>
        <taxon>rosids</taxon>
        <taxon>fabids</taxon>
        <taxon>Fabales</taxon>
        <taxon>Fabaceae</taxon>
        <taxon>Papilionoideae</taxon>
        <taxon>50 kb inversion clade</taxon>
        <taxon>NPAAA clade</taxon>
        <taxon>indigoferoid/millettioid clade</taxon>
        <taxon>Phaseoleae</taxon>
        <taxon>Psophocarpus</taxon>
    </lineage>
</organism>
<accession>A0AAN9SLS0</accession>
<reference evidence="1 2" key="1">
    <citation type="submission" date="2024-01" db="EMBL/GenBank/DDBJ databases">
        <title>The genomes of 5 underutilized Papilionoideae crops provide insights into root nodulation and disease resistanc.</title>
        <authorList>
            <person name="Jiang F."/>
        </authorList>
    </citation>
    <scope>NUCLEOTIDE SEQUENCE [LARGE SCALE GENOMIC DNA]</scope>
    <source>
        <strain evidence="1">DUOXIRENSHENG_FW03</strain>
        <tissue evidence="1">Leaves</tissue>
    </source>
</reference>